<dbReference type="Gene3D" id="1.20.1250.20">
    <property type="entry name" value="MFS general substrate transporter like domains"/>
    <property type="match status" value="1"/>
</dbReference>
<dbReference type="Pfam" id="PF07690">
    <property type="entry name" value="MFS_1"/>
    <property type="match status" value="1"/>
</dbReference>
<dbReference type="CDD" id="cd17352">
    <property type="entry name" value="MFS_MCT_SLC16"/>
    <property type="match status" value="1"/>
</dbReference>
<accession>A0A9P0VYD0</accession>
<evidence type="ECO:0000256" key="4">
    <source>
        <dbReference type="SAM" id="Phobius"/>
    </source>
</evidence>
<feature type="transmembrane region" description="Helical" evidence="4">
    <location>
        <begin position="314"/>
        <end position="332"/>
    </location>
</feature>
<dbReference type="GO" id="GO:0032218">
    <property type="term" value="P:riboflavin transport"/>
    <property type="evidence" value="ECO:0007669"/>
    <property type="project" value="TreeGrafter"/>
</dbReference>
<dbReference type="InterPro" id="IPR011701">
    <property type="entry name" value="MFS"/>
</dbReference>
<feature type="transmembrane region" description="Helical" evidence="4">
    <location>
        <begin position="99"/>
        <end position="121"/>
    </location>
</feature>
<feature type="transmembrane region" description="Helical" evidence="4">
    <location>
        <begin position="375"/>
        <end position="397"/>
    </location>
</feature>
<dbReference type="SUPFAM" id="SSF103473">
    <property type="entry name" value="MFS general substrate transporter"/>
    <property type="match status" value="1"/>
</dbReference>
<feature type="transmembrane region" description="Helical" evidence="4">
    <location>
        <begin position="344"/>
        <end position="363"/>
    </location>
</feature>
<feature type="domain" description="Major facilitator superfamily (MFS) profile" evidence="5">
    <location>
        <begin position="57"/>
        <end position="466"/>
    </location>
</feature>
<evidence type="ECO:0000256" key="2">
    <source>
        <dbReference type="ARBA" id="ARBA00006727"/>
    </source>
</evidence>
<dbReference type="GO" id="GO:0016020">
    <property type="term" value="C:membrane"/>
    <property type="evidence" value="ECO:0007669"/>
    <property type="project" value="UniProtKB-SubCell"/>
</dbReference>
<dbReference type="InterPro" id="IPR036259">
    <property type="entry name" value="MFS_trans_sf"/>
</dbReference>
<feature type="transmembrane region" description="Helical" evidence="4">
    <location>
        <begin position="58"/>
        <end position="79"/>
    </location>
</feature>
<dbReference type="InterPro" id="IPR050327">
    <property type="entry name" value="Proton-linked_MCT"/>
</dbReference>
<gene>
    <name evidence="6" type="ORF">CLIB1423_08S02630</name>
</gene>
<dbReference type="Proteomes" id="UP000837801">
    <property type="component" value="Unassembled WGS sequence"/>
</dbReference>
<dbReference type="PANTHER" id="PTHR11360">
    <property type="entry name" value="MONOCARBOXYLATE TRANSPORTER"/>
    <property type="match status" value="1"/>
</dbReference>
<feature type="transmembrane region" description="Helical" evidence="4">
    <location>
        <begin position="443"/>
        <end position="465"/>
    </location>
</feature>
<reference evidence="6" key="1">
    <citation type="submission" date="2022-03" db="EMBL/GenBank/DDBJ databases">
        <authorList>
            <person name="Legras J.-L."/>
            <person name="Devillers H."/>
            <person name="Grondin C."/>
        </authorList>
    </citation>
    <scope>NUCLEOTIDE SEQUENCE</scope>
    <source>
        <strain evidence="6">CLIB 1423</strain>
    </source>
</reference>
<dbReference type="AlphaFoldDB" id="A0A9P0VYD0"/>
<dbReference type="GO" id="GO:0022857">
    <property type="term" value="F:transmembrane transporter activity"/>
    <property type="evidence" value="ECO:0007669"/>
    <property type="project" value="InterPro"/>
</dbReference>
<feature type="transmembrane region" description="Helical" evidence="4">
    <location>
        <begin position="217"/>
        <end position="238"/>
    </location>
</feature>
<feature type="transmembrane region" description="Helical" evidence="4">
    <location>
        <begin position="153"/>
        <end position="175"/>
    </location>
</feature>
<proteinExistence type="inferred from homology"/>
<keyword evidence="4" id="KW-1133">Transmembrane helix</keyword>
<comment type="caution">
    <text evidence="6">The sequence shown here is derived from an EMBL/GenBank/DDBJ whole genome shotgun (WGS) entry which is preliminary data.</text>
</comment>
<feature type="transmembrane region" description="Helical" evidence="4">
    <location>
        <begin position="280"/>
        <end position="302"/>
    </location>
</feature>
<dbReference type="PROSITE" id="PS50850">
    <property type="entry name" value="MFS"/>
    <property type="match status" value="1"/>
</dbReference>
<dbReference type="EMBL" id="CAKXYY010000008">
    <property type="protein sequence ID" value="CAH2352856.1"/>
    <property type="molecule type" value="Genomic_DNA"/>
</dbReference>
<evidence type="ECO:0000259" key="5">
    <source>
        <dbReference type="PROSITE" id="PS50850"/>
    </source>
</evidence>
<feature type="transmembrane region" description="Helical" evidence="4">
    <location>
        <begin position="187"/>
        <end position="205"/>
    </location>
</feature>
<comment type="similarity">
    <text evidence="2">Belongs to the major facilitator superfamily. Monocarboxylate porter (TC 2.A.1.13) family.</text>
</comment>
<sequence>MVLYESKEHEVDNPNDFKDFESKGLEVEKPNDFKDSESDDGIVLLDDPNLFPDGGLRAYTVVVGAFIGFIGTLGFVNSLGVLQTYITTNILTSTSESKIGWIFSIYGFLSFGMTLISGPVFDRLGCKIPLLVGLIMQTTGFMCMSLSTELYQFILSFSILGGLGTSFTFAPLLGCISHWFYRNRAQVVGLAYVGGAIGGIIFPLLFRSLLPKVGFGWTIRIGAFMVFGFLMTGFLLVADRKAIIQKSHVKNGEDKESIQKDNITTEILKSIDFRVFKDPIYSGLVLALLFNGFAFLITLTYMPSYAVANGANQNSSYLLLVVFNSMSIPGRIIPGIFADRYGRFNTLCIIATTSTIAFCIIWLPPPIGHKTVSIYIFAGVYGFTSGSVLSLTPACIGQICKTKDFGKRAGTAFFILSFGDLFGVPIGGAIIGKNESVSGFDHLVIFISVLSFLGAVSAYVSRYLYRGFKLVKV</sequence>
<feature type="transmembrane region" description="Helical" evidence="4">
    <location>
        <begin position="409"/>
        <end position="431"/>
    </location>
</feature>
<evidence type="ECO:0000313" key="7">
    <source>
        <dbReference type="Proteomes" id="UP000837801"/>
    </source>
</evidence>
<name>A0A9P0VYD0_9ASCO</name>
<keyword evidence="4" id="KW-0472">Membrane</keyword>
<evidence type="ECO:0000313" key="6">
    <source>
        <dbReference type="EMBL" id="CAH2352856.1"/>
    </source>
</evidence>
<organism evidence="6 7">
    <name type="scientific">[Candida] railenensis</name>
    <dbReference type="NCBI Taxonomy" id="45579"/>
    <lineage>
        <taxon>Eukaryota</taxon>
        <taxon>Fungi</taxon>
        <taxon>Dikarya</taxon>
        <taxon>Ascomycota</taxon>
        <taxon>Saccharomycotina</taxon>
        <taxon>Pichiomycetes</taxon>
        <taxon>Debaryomycetaceae</taxon>
        <taxon>Kurtzmaniella</taxon>
    </lineage>
</organism>
<evidence type="ECO:0000256" key="1">
    <source>
        <dbReference type="ARBA" id="ARBA00004141"/>
    </source>
</evidence>
<dbReference type="InterPro" id="IPR020846">
    <property type="entry name" value="MFS_dom"/>
</dbReference>
<dbReference type="PANTHER" id="PTHR11360:SF177">
    <property type="entry name" value="RIBOFLAVIN TRANSPORTER MCH5"/>
    <property type="match status" value="1"/>
</dbReference>
<feature type="transmembrane region" description="Helical" evidence="4">
    <location>
        <begin position="128"/>
        <end position="147"/>
    </location>
</feature>
<evidence type="ECO:0000256" key="3">
    <source>
        <dbReference type="SAM" id="MobiDB-lite"/>
    </source>
</evidence>
<keyword evidence="4" id="KW-0812">Transmembrane</keyword>
<keyword evidence="7" id="KW-1185">Reference proteome</keyword>
<protein>
    <submittedName>
        <fullName evidence="6">Probable transporter Mch4p</fullName>
    </submittedName>
</protein>
<feature type="region of interest" description="Disordered" evidence="3">
    <location>
        <begin position="1"/>
        <end position="22"/>
    </location>
</feature>
<comment type="subcellular location">
    <subcellularLocation>
        <location evidence="1">Membrane</location>
        <topology evidence="1">Multi-pass membrane protein</topology>
    </subcellularLocation>
</comment>
<dbReference type="OrthoDB" id="6509908at2759"/>